<keyword evidence="3 5" id="KW-0560">Oxidoreductase</keyword>
<dbReference type="PROSITE" id="PS00460">
    <property type="entry name" value="GLUTATHIONE_PEROXID_1"/>
    <property type="match status" value="1"/>
</dbReference>
<evidence type="ECO:0000256" key="4">
    <source>
        <dbReference type="PIRSR" id="PIRSR000303-1"/>
    </source>
</evidence>
<dbReference type="PANTHER" id="PTHR11592">
    <property type="entry name" value="GLUTATHIONE PEROXIDASE"/>
    <property type="match status" value="1"/>
</dbReference>
<dbReference type="Gene3D" id="3.40.30.10">
    <property type="entry name" value="Glutaredoxin"/>
    <property type="match status" value="1"/>
</dbReference>
<evidence type="ECO:0000313" key="6">
    <source>
        <dbReference type="EMBL" id="MBJ6367069.1"/>
    </source>
</evidence>
<dbReference type="PIRSF" id="PIRSF000303">
    <property type="entry name" value="Glutathion_perox"/>
    <property type="match status" value="1"/>
</dbReference>
<sequence>MNLFLLPCIVLSIFTSPISKKASPEPNEPIYEIKINSLTGDLIDLSAFKGKYILFVNVASKCGFTGQYKELQKLYDTYQDKLMIIGVPCNQFGNQEPGSAEEIQTFCSQNYGVTFLMTEKIDVKGENQHPLYQWLTQKAKNGKSSSTVKWNFQKYLISSDGQLVDYFFSATTPLSDNITKHLK</sequence>
<dbReference type="PANTHER" id="PTHR11592:SF134">
    <property type="entry name" value="PHOSPHOLIPID HYDROPEROXIDE GLUTATHIONE PEROXIDASE"/>
    <property type="match status" value="1"/>
</dbReference>
<dbReference type="EMBL" id="JAELVQ010000002">
    <property type="protein sequence ID" value="MBJ6367069.1"/>
    <property type="molecule type" value="Genomic_DNA"/>
</dbReference>
<name>A0A8J7J9X7_9FLAO</name>
<evidence type="ECO:0000256" key="2">
    <source>
        <dbReference type="ARBA" id="ARBA00022559"/>
    </source>
</evidence>
<evidence type="ECO:0000256" key="5">
    <source>
        <dbReference type="RuleBase" id="RU000499"/>
    </source>
</evidence>
<reference evidence="6" key="1">
    <citation type="submission" date="2020-12" db="EMBL/GenBank/DDBJ databases">
        <title>Snuella sp. nov., isolated from sediment in Incheon.</title>
        <authorList>
            <person name="Kim W."/>
        </authorList>
    </citation>
    <scope>NUCLEOTIDE SEQUENCE</scope>
    <source>
        <strain evidence="6">CAU 1569</strain>
    </source>
</reference>
<accession>A0A8J7J9X7</accession>
<comment type="caution">
    <text evidence="6">The sequence shown here is derived from an EMBL/GenBank/DDBJ whole genome shotgun (WGS) entry which is preliminary data.</text>
</comment>
<dbReference type="Pfam" id="PF00255">
    <property type="entry name" value="GSHPx"/>
    <property type="match status" value="1"/>
</dbReference>
<dbReference type="GO" id="GO:0004601">
    <property type="term" value="F:peroxidase activity"/>
    <property type="evidence" value="ECO:0007669"/>
    <property type="project" value="UniProtKB-KW"/>
</dbReference>
<dbReference type="CDD" id="cd00340">
    <property type="entry name" value="GSH_Peroxidase"/>
    <property type="match status" value="1"/>
</dbReference>
<evidence type="ECO:0000256" key="3">
    <source>
        <dbReference type="ARBA" id="ARBA00023002"/>
    </source>
</evidence>
<dbReference type="InterPro" id="IPR029759">
    <property type="entry name" value="GPX_AS"/>
</dbReference>
<dbReference type="SUPFAM" id="SSF52833">
    <property type="entry name" value="Thioredoxin-like"/>
    <property type="match status" value="1"/>
</dbReference>
<protein>
    <recommendedName>
        <fullName evidence="5">Glutathione peroxidase</fullName>
    </recommendedName>
</protein>
<comment type="similarity">
    <text evidence="1 5">Belongs to the glutathione peroxidase family.</text>
</comment>
<dbReference type="GO" id="GO:0006979">
    <property type="term" value="P:response to oxidative stress"/>
    <property type="evidence" value="ECO:0007669"/>
    <property type="project" value="InterPro"/>
</dbReference>
<evidence type="ECO:0000256" key="1">
    <source>
        <dbReference type="ARBA" id="ARBA00006926"/>
    </source>
</evidence>
<proteinExistence type="inferred from homology"/>
<dbReference type="FunFam" id="3.40.30.10:FF:000010">
    <property type="entry name" value="Glutathione peroxidase"/>
    <property type="match status" value="1"/>
</dbReference>
<keyword evidence="2 5" id="KW-0575">Peroxidase</keyword>
<feature type="active site" evidence="4">
    <location>
        <position position="62"/>
    </location>
</feature>
<evidence type="ECO:0000313" key="7">
    <source>
        <dbReference type="Proteomes" id="UP000610931"/>
    </source>
</evidence>
<dbReference type="Proteomes" id="UP000610931">
    <property type="component" value="Unassembled WGS sequence"/>
</dbReference>
<dbReference type="InterPro" id="IPR000889">
    <property type="entry name" value="Glutathione_peroxidase"/>
</dbReference>
<organism evidence="6 7">
    <name type="scientific">Snuella sedimenti</name>
    <dbReference type="NCBI Taxonomy" id="2798802"/>
    <lineage>
        <taxon>Bacteria</taxon>
        <taxon>Pseudomonadati</taxon>
        <taxon>Bacteroidota</taxon>
        <taxon>Flavobacteriia</taxon>
        <taxon>Flavobacteriales</taxon>
        <taxon>Flavobacteriaceae</taxon>
        <taxon>Snuella</taxon>
    </lineage>
</organism>
<dbReference type="PROSITE" id="PS51355">
    <property type="entry name" value="GLUTATHIONE_PEROXID_3"/>
    <property type="match status" value="1"/>
</dbReference>
<dbReference type="RefSeq" id="WP_199113228.1">
    <property type="nucleotide sequence ID" value="NZ_JAELVQ010000002.1"/>
</dbReference>
<dbReference type="PRINTS" id="PR01011">
    <property type="entry name" value="GLUTPROXDASE"/>
</dbReference>
<dbReference type="AlphaFoldDB" id="A0A8J7J9X7"/>
<keyword evidence="7" id="KW-1185">Reference proteome</keyword>
<dbReference type="InterPro" id="IPR036249">
    <property type="entry name" value="Thioredoxin-like_sf"/>
</dbReference>
<gene>
    <name evidence="6" type="ORF">JF259_03100</name>
</gene>